<dbReference type="InterPro" id="IPR002110">
    <property type="entry name" value="Ankyrin_rpt"/>
</dbReference>
<reference evidence="2 3" key="2">
    <citation type="submission" date="2018-11" db="EMBL/GenBank/DDBJ databases">
        <authorList>
            <consortium name="Pathogen Informatics"/>
        </authorList>
    </citation>
    <scope>NUCLEOTIDE SEQUENCE [LARGE SCALE GENOMIC DNA]</scope>
</reference>
<dbReference type="AlphaFoldDB" id="A0A0R3TZ80"/>
<protein>
    <submittedName>
        <fullName evidence="4">ANK_REP_REGION domain-containing protein</fullName>
    </submittedName>
</protein>
<dbReference type="EMBL" id="UZAE01015046">
    <property type="protein sequence ID" value="VDO15094.1"/>
    <property type="molecule type" value="Genomic_DNA"/>
</dbReference>
<dbReference type="InterPro" id="IPR036770">
    <property type="entry name" value="Ankyrin_rpt-contain_sf"/>
</dbReference>
<evidence type="ECO:0000313" key="3">
    <source>
        <dbReference type="Proteomes" id="UP000278807"/>
    </source>
</evidence>
<keyword evidence="3" id="KW-1185">Reference proteome</keyword>
<dbReference type="Proteomes" id="UP000278807">
    <property type="component" value="Unassembled WGS sequence"/>
</dbReference>
<organism evidence="4">
    <name type="scientific">Rodentolepis nana</name>
    <name type="common">Dwarf tapeworm</name>
    <name type="synonym">Hymenolepis nana</name>
    <dbReference type="NCBI Taxonomy" id="102285"/>
    <lineage>
        <taxon>Eukaryota</taxon>
        <taxon>Metazoa</taxon>
        <taxon>Spiralia</taxon>
        <taxon>Lophotrochozoa</taxon>
        <taxon>Platyhelminthes</taxon>
        <taxon>Cestoda</taxon>
        <taxon>Eucestoda</taxon>
        <taxon>Cyclophyllidea</taxon>
        <taxon>Hymenolepididae</taxon>
        <taxon>Rodentolepis</taxon>
    </lineage>
</organism>
<accession>A0A0R3TZ80</accession>
<dbReference type="WBParaSite" id="HNAJ_0001317901-mRNA-1">
    <property type="protein sequence ID" value="HNAJ_0001317901-mRNA-1"/>
    <property type="gene ID" value="HNAJ_0001317901"/>
</dbReference>
<gene>
    <name evidence="2" type="ORF">HNAJ_LOCUS13153</name>
</gene>
<reference evidence="4" key="1">
    <citation type="submission" date="2017-02" db="UniProtKB">
        <authorList>
            <consortium name="WormBaseParasite"/>
        </authorList>
    </citation>
    <scope>IDENTIFICATION</scope>
</reference>
<feature type="repeat" description="ANK" evidence="1">
    <location>
        <begin position="15"/>
        <end position="36"/>
    </location>
</feature>
<dbReference type="SUPFAM" id="SSF48403">
    <property type="entry name" value="Ankyrin repeat"/>
    <property type="match status" value="1"/>
</dbReference>
<dbReference type="STRING" id="102285.A0A0R3TZ80"/>
<name>A0A0R3TZ80_RODNA</name>
<evidence type="ECO:0000256" key="1">
    <source>
        <dbReference type="PROSITE-ProRule" id="PRU00023"/>
    </source>
</evidence>
<sequence>MFRERCNLISEYDAEGRAPLHTAVAYHQTDTVRYLITPKTVNKSFEGNDEMDMLEASGAGVDPAQPTGYGTTALEEAKERGFNDIPNGQESKPLLSLDFGQESKPLLSLDYVPDLSAWQITFTGWEYTLNPYALL</sequence>
<evidence type="ECO:0000313" key="2">
    <source>
        <dbReference type="EMBL" id="VDO15094.1"/>
    </source>
</evidence>
<dbReference type="OrthoDB" id="542841at2759"/>
<proteinExistence type="predicted"/>
<evidence type="ECO:0000313" key="4">
    <source>
        <dbReference type="WBParaSite" id="HNAJ_0001317901-mRNA-1"/>
    </source>
</evidence>
<keyword evidence="1" id="KW-0040">ANK repeat</keyword>
<dbReference type="PROSITE" id="PS50297">
    <property type="entry name" value="ANK_REP_REGION"/>
    <property type="match status" value="1"/>
</dbReference>
<dbReference type="Gene3D" id="1.25.40.20">
    <property type="entry name" value="Ankyrin repeat-containing domain"/>
    <property type="match status" value="1"/>
</dbReference>
<dbReference type="PROSITE" id="PS50088">
    <property type="entry name" value="ANK_REPEAT"/>
    <property type="match status" value="1"/>
</dbReference>